<comment type="caution">
    <text evidence="1">The sequence shown here is derived from an EMBL/GenBank/DDBJ whole genome shotgun (WGS) entry which is preliminary data.</text>
</comment>
<accession>A0A919CCV2</accession>
<dbReference type="AlphaFoldDB" id="A0A919CCV2"/>
<evidence type="ECO:0000313" key="2">
    <source>
        <dbReference type="Proteomes" id="UP000638353"/>
    </source>
</evidence>
<reference evidence="1" key="2">
    <citation type="submission" date="2020-09" db="EMBL/GenBank/DDBJ databases">
        <authorList>
            <person name="Sun Q."/>
            <person name="Ohkuma M."/>
        </authorList>
    </citation>
    <scope>NUCLEOTIDE SEQUENCE</scope>
    <source>
        <strain evidence="1">JCM 4637</strain>
    </source>
</reference>
<proteinExistence type="predicted"/>
<dbReference type="EMBL" id="BMVC01000013">
    <property type="protein sequence ID" value="GHD06614.1"/>
    <property type="molecule type" value="Genomic_DNA"/>
</dbReference>
<name>A0A919CCV2_9ACTN</name>
<protein>
    <submittedName>
        <fullName evidence="1">Uncharacterized protein</fullName>
    </submittedName>
</protein>
<reference evidence="1" key="1">
    <citation type="journal article" date="2014" name="Int. J. Syst. Evol. Microbiol.">
        <title>Complete genome sequence of Corynebacterium casei LMG S-19264T (=DSM 44701T), isolated from a smear-ripened cheese.</title>
        <authorList>
            <consortium name="US DOE Joint Genome Institute (JGI-PGF)"/>
            <person name="Walter F."/>
            <person name="Albersmeier A."/>
            <person name="Kalinowski J."/>
            <person name="Ruckert C."/>
        </authorList>
    </citation>
    <scope>NUCLEOTIDE SEQUENCE</scope>
    <source>
        <strain evidence="1">JCM 4637</strain>
    </source>
</reference>
<sequence length="127" mass="13056">MGAARHTRITSTARHAWRGVALLCAATALLGALLACLSPTGAGGEGVGPHRESPAATAYNCPYDDSGCGAFPHLAPAVLTAPPQDSAPGTAVLVVRHARGDERPRVRRAVEVRARAPGAHVLGVLRR</sequence>
<dbReference type="RefSeq" id="WP_189821856.1">
    <property type="nucleotide sequence ID" value="NZ_BMVC01000013.1"/>
</dbReference>
<evidence type="ECO:0000313" key="1">
    <source>
        <dbReference type="EMBL" id="GHD06614.1"/>
    </source>
</evidence>
<organism evidence="1 2">
    <name type="scientific">Streptomyces finlayi</name>
    <dbReference type="NCBI Taxonomy" id="67296"/>
    <lineage>
        <taxon>Bacteria</taxon>
        <taxon>Bacillati</taxon>
        <taxon>Actinomycetota</taxon>
        <taxon>Actinomycetes</taxon>
        <taxon>Kitasatosporales</taxon>
        <taxon>Streptomycetaceae</taxon>
        <taxon>Streptomyces</taxon>
    </lineage>
</organism>
<gene>
    <name evidence="1" type="ORF">GCM10010334_58270</name>
</gene>
<dbReference type="Proteomes" id="UP000638353">
    <property type="component" value="Unassembled WGS sequence"/>
</dbReference>